<keyword evidence="2" id="KW-1185">Reference proteome</keyword>
<accession>A0ABU1VAY8</accession>
<gene>
    <name evidence="1" type="ORF">J2X09_002231</name>
</gene>
<comment type="caution">
    <text evidence="1">The sequence shown here is derived from an EMBL/GenBank/DDBJ whole genome shotgun (WGS) entry which is preliminary data.</text>
</comment>
<dbReference type="Proteomes" id="UP001265550">
    <property type="component" value="Unassembled WGS sequence"/>
</dbReference>
<proteinExistence type="predicted"/>
<name>A0ABU1VAY8_9BURK</name>
<evidence type="ECO:0000313" key="2">
    <source>
        <dbReference type="Proteomes" id="UP001265550"/>
    </source>
</evidence>
<evidence type="ECO:0000313" key="1">
    <source>
        <dbReference type="EMBL" id="MDR7094490.1"/>
    </source>
</evidence>
<sequence length="96" mass="10464">MLATMRLESTGEPEIHQGVQTGIGDCKHVTATSTVATIRPAEFLVLFMPERCAAIAAIARGDIDRGFVHKLHDMLSGGFNRMPKTKQKSPHGRAFC</sequence>
<dbReference type="EMBL" id="JAVDWE010000005">
    <property type="protein sequence ID" value="MDR7094490.1"/>
    <property type="molecule type" value="Genomic_DNA"/>
</dbReference>
<reference evidence="1 2" key="1">
    <citation type="submission" date="2023-07" db="EMBL/GenBank/DDBJ databases">
        <title>Sorghum-associated microbial communities from plants grown in Nebraska, USA.</title>
        <authorList>
            <person name="Schachtman D."/>
        </authorList>
    </citation>
    <scope>NUCLEOTIDE SEQUENCE [LARGE SCALE GENOMIC DNA]</scope>
    <source>
        <strain evidence="1 2">BE240</strain>
    </source>
</reference>
<protein>
    <submittedName>
        <fullName evidence="1">Uncharacterized protein</fullName>
    </submittedName>
</protein>
<organism evidence="1 2">
    <name type="scientific">Hydrogenophaga laconesensis</name>
    <dbReference type="NCBI Taxonomy" id="1805971"/>
    <lineage>
        <taxon>Bacteria</taxon>
        <taxon>Pseudomonadati</taxon>
        <taxon>Pseudomonadota</taxon>
        <taxon>Betaproteobacteria</taxon>
        <taxon>Burkholderiales</taxon>
        <taxon>Comamonadaceae</taxon>
        <taxon>Hydrogenophaga</taxon>
    </lineage>
</organism>